<feature type="binding site" evidence="9">
    <location>
        <position position="126"/>
    </location>
    <ligand>
        <name>Zn(2+)</name>
        <dbReference type="ChEBI" id="CHEBI:29105"/>
    </ligand>
</feature>
<dbReference type="InterPro" id="IPR001303">
    <property type="entry name" value="Aldolase_II/adducin_N"/>
</dbReference>
<dbReference type="NCBIfam" id="TIGR03328">
    <property type="entry name" value="salvage_mtnB"/>
    <property type="match status" value="1"/>
</dbReference>
<dbReference type="GO" id="GO:0000287">
    <property type="term" value="F:magnesium ion binding"/>
    <property type="evidence" value="ECO:0007669"/>
    <property type="project" value="InterPro"/>
</dbReference>
<dbReference type="GO" id="GO:0019509">
    <property type="term" value="P:L-methionine salvage from methylthioadenosine"/>
    <property type="evidence" value="ECO:0007669"/>
    <property type="project" value="UniProtKB-UniRule"/>
</dbReference>
<dbReference type="Gene3D" id="1.10.720.60">
    <property type="match status" value="1"/>
</dbReference>
<dbReference type="InterPro" id="IPR006439">
    <property type="entry name" value="HAD-SF_hydro_IA"/>
</dbReference>
<evidence type="ECO:0000256" key="1">
    <source>
        <dbReference type="ARBA" id="ARBA00022490"/>
    </source>
</evidence>
<dbReference type="UniPathway" id="UPA00904">
    <property type="reaction ID" value="UER00875"/>
</dbReference>
<comment type="function">
    <text evidence="9">Catalyzes the dehydration of methylthioribulose-1-phosphate (MTRu-1-P) into 2,3-diketo-5-methylthiopentyl-1-phosphate (DK-MTP-1-P).</text>
</comment>
<keyword evidence="7 9" id="KW-0456">Lyase</keyword>
<proteinExistence type="inferred from homology"/>
<comment type="catalytic activity">
    <reaction evidence="9">
        <text>5-(methylsulfanyl)-D-ribulose 1-phosphate = 5-methylsulfanyl-2,3-dioxopentyl phosphate + H2O</text>
        <dbReference type="Rhea" id="RHEA:15549"/>
        <dbReference type="ChEBI" id="CHEBI:15377"/>
        <dbReference type="ChEBI" id="CHEBI:58548"/>
        <dbReference type="ChEBI" id="CHEBI:58828"/>
        <dbReference type="EC" id="4.2.1.109"/>
    </reaction>
</comment>
<feature type="binding site" evidence="9">
    <location>
        <position position="202"/>
    </location>
    <ligand>
        <name>Zn(2+)</name>
        <dbReference type="ChEBI" id="CHEBI:29105"/>
    </ligand>
</feature>
<keyword evidence="1 9" id="KW-0963">Cytoplasm</keyword>
<comment type="pathway">
    <text evidence="9">Amino-acid biosynthesis; L-methionine biosynthesis via salvage pathway; L-methionine from S-methyl-5-thio-alpha-D-ribose 1-phosphate: step 2/6.</text>
</comment>
<dbReference type="SUPFAM" id="SSF56784">
    <property type="entry name" value="HAD-like"/>
    <property type="match status" value="1"/>
</dbReference>
<feature type="region of interest" description="Disordered" evidence="10">
    <location>
        <begin position="1"/>
        <end position="25"/>
    </location>
</feature>
<feature type="binding site" evidence="9">
    <location>
        <position position="106"/>
    </location>
    <ligand>
        <name>substrate</name>
    </ligand>
</feature>
<feature type="compositionally biased region" description="Basic and acidic residues" evidence="10">
    <location>
        <begin position="1"/>
        <end position="10"/>
    </location>
</feature>
<keyword evidence="4" id="KW-0378">Hydrolase</keyword>
<dbReference type="NCBIfam" id="TIGR01691">
    <property type="entry name" value="enolase-ppase"/>
    <property type="match status" value="1"/>
</dbReference>
<accession>A0A835Z2U4</accession>
<evidence type="ECO:0000256" key="5">
    <source>
        <dbReference type="ARBA" id="ARBA00022833"/>
    </source>
</evidence>
<reference evidence="12" key="1">
    <citation type="submission" date="2021-02" db="EMBL/GenBank/DDBJ databases">
        <title>First Annotated Genome of the Yellow-green Alga Tribonema minus.</title>
        <authorList>
            <person name="Mahan K.M."/>
        </authorList>
    </citation>
    <scope>NUCLEOTIDE SEQUENCE</scope>
    <source>
        <strain evidence="12">UTEX B ZZ1240</strain>
    </source>
</reference>
<dbReference type="FunFam" id="3.40.225.10:FF:000003">
    <property type="entry name" value="Methylthioribulose-1-phosphate dehydratase"/>
    <property type="match status" value="1"/>
</dbReference>
<feature type="domain" description="Class II aldolase/adducin N-terminal" evidence="11">
    <location>
        <begin position="33"/>
        <end position="229"/>
    </location>
</feature>
<keyword evidence="8" id="KW-0511">Multifunctional enzyme</keyword>
<dbReference type="InterPro" id="IPR023943">
    <property type="entry name" value="Enolase-ppase_E1"/>
</dbReference>
<dbReference type="SUPFAM" id="SSF53639">
    <property type="entry name" value="AraD/HMP-PK domain-like"/>
    <property type="match status" value="1"/>
</dbReference>
<dbReference type="HAMAP" id="MF_03116">
    <property type="entry name" value="Salvage_MtnB_euk"/>
    <property type="match status" value="1"/>
</dbReference>
<comment type="caution">
    <text evidence="12">The sequence shown here is derived from an EMBL/GenBank/DDBJ whole genome shotgun (WGS) entry which is preliminary data.</text>
</comment>
<keyword evidence="3 9" id="KW-0479">Metal-binding</keyword>
<dbReference type="AlphaFoldDB" id="A0A835Z2U4"/>
<evidence type="ECO:0000256" key="9">
    <source>
        <dbReference type="HAMAP-Rule" id="MF_03116"/>
    </source>
</evidence>
<dbReference type="EC" id="4.2.1.109" evidence="9"/>
<dbReference type="GO" id="GO:0043874">
    <property type="term" value="F:acireductone synthase activity"/>
    <property type="evidence" value="ECO:0007669"/>
    <property type="project" value="InterPro"/>
</dbReference>
<dbReference type="OrthoDB" id="191080at2759"/>
<evidence type="ECO:0000313" key="13">
    <source>
        <dbReference type="Proteomes" id="UP000664859"/>
    </source>
</evidence>
<name>A0A835Z2U4_9STRA</name>
<dbReference type="Gene3D" id="3.40.225.10">
    <property type="entry name" value="Class II aldolase/adducin N-terminal domain"/>
    <property type="match status" value="1"/>
</dbReference>
<protein>
    <recommendedName>
        <fullName evidence="9">Probable methylthioribulose-1-phosphate dehydratase</fullName>
        <shortName evidence="9">MTRu-1-P dehydratase</shortName>
        <ecNumber evidence="9">4.2.1.109</ecNumber>
    </recommendedName>
</protein>
<evidence type="ECO:0000256" key="4">
    <source>
        <dbReference type="ARBA" id="ARBA00022801"/>
    </source>
</evidence>
<comment type="cofactor">
    <cofactor evidence="9">
        <name>Zn(2+)</name>
        <dbReference type="ChEBI" id="CHEBI:29105"/>
    </cofactor>
    <text evidence="9">Binds 1 zinc ion per subunit.</text>
</comment>
<dbReference type="PANTHER" id="PTHR10640">
    <property type="entry name" value="METHYLTHIORIBULOSE-1-PHOSPHATE DEHYDRATASE"/>
    <property type="match status" value="1"/>
</dbReference>
<keyword evidence="13" id="KW-1185">Reference proteome</keyword>
<feature type="binding site" evidence="9">
    <location>
        <position position="124"/>
    </location>
    <ligand>
        <name>Zn(2+)</name>
        <dbReference type="ChEBI" id="CHEBI:29105"/>
    </ligand>
</feature>
<evidence type="ECO:0000256" key="8">
    <source>
        <dbReference type="ARBA" id="ARBA00023268"/>
    </source>
</evidence>
<dbReference type="SMART" id="SM01007">
    <property type="entry name" value="Aldolase_II"/>
    <property type="match status" value="1"/>
</dbReference>
<evidence type="ECO:0000256" key="2">
    <source>
        <dbReference type="ARBA" id="ARBA00022605"/>
    </source>
</evidence>
<dbReference type="Gene3D" id="3.40.50.1000">
    <property type="entry name" value="HAD superfamily/HAD-like"/>
    <property type="match status" value="1"/>
</dbReference>
<dbReference type="SFLD" id="SFLDS00003">
    <property type="entry name" value="Haloacid_Dehalogenase"/>
    <property type="match status" value="1"/>
</dbReference>
<organism evidence="12 13">
    <name type="scientific">Tribonema minus</name>
    <dbReference type="NCBI Taxonomy" id="303371"/>
    <lineage>
        <taxon>Eukaryota</taxon>
        <taxon>Sar</taxon>
        <taxon>Stramenopiles</taxon>
        <taxon>Ochrophyta</taxon>
        <taxon>PX clade</taxon>
        <taxon>Xanthophyceae</taxon>
        <taxon>Tribonematales</taxon>
        <taxon>Tribonemataceae</taxon>
        <taxon>Tribonema</taxon>
    </lineage>
</organism>
<evidence type="ECO:0000256" key="6">
    <source>
        <dbReference type="ARBA" id="ARBA00023167"/>
    </source>
</evidence>
<gene>
    <name evidence="12" type="ORF">JKP88DRAFT_207991</name>
</gene>
<dbReference type="GO" id="GO:0005737">
    <property type="term" value="C:cytoplasm"/>
    <property type="evidence" value="ECO:0007669"/>
    <property type="project" value="UniProtKB-SubCell"/>
</dbReference>
<dbReference type="InterPro" id="IPR027514">
    <property type="entry name" value="Salvage_MtnB_euk"/>
</dbReference>
<comment type="subcellular location">
    <subcellularLocation>
        <location evidence="9">Cytoplasm</location>
    </subcellularLocation>
</comment>
<comment type="similarity">
    <text evidence="9">Belongs to the aldolase class II family. MtnB subfamily.</text>
</comment>
<dbReference type="GO" id="GO:0046570">
    <property type="term" value="F:methylthioribulose 1-phosphate dehydratase activity"/>
    <property type="evidence" value="ECO:0007669"/>
    <property type="project" value="UniProtKB-UniRule"/>
</dbReference>
<dbReference type="InterPro" id="IPR023214">
    <property type="entry name" value="HAD_sf"/>
</dbReference>
<evidence type="ECO:0000259" key="11">
    <source>
        <dbReference type="SMART" id="SM01007"/>
    </source>
</evidence>
<evidence type="ECO:0000313" key="12">
    <source>
        <dbReference type="EMBL" id="KAG5185204.1"/>
    </source>
</evidence>
<keyword evidence="5 9" id="KW-0862">Zinc</keyword>
<dbReference type="InterPro" id="IPR017714">
    <property type="entry name" value="MethylthioRu-1-P_deHdtase_MtnB"/>
</dbReference>
<keyword evidence="2 9" id="KW-0028">Amino-acid biosynthesis</keyword>
<dbReference type="InterPro" id="IPR036412">
    <property type="entry name" value="HAD-like_sf"/>
</dbReference>
<evidence type="ECO:0000256" key="3">
    <source>
        <dbReference type="ARBA" id="ARBA00022723"/>
    </source>
</evidence>
<sequence>MQDEQQHDGEAASASRKRQRLPPAEQSNRDVCTLVVQLCRQFYHLGWVTGTGGSISIRRGDRLFMTPSGVQKERMEPEDLFVLDLDGRILEQPGASTGTPLKLSACAPLFQHAYKLRDAGAVLHSHGMYCVLACCIAEKQGHRDEFRCTHLEMIKGLAGHGYHDDLVIPIIENTAHEEDLADSLAAAIRAHPRANAVLVRRHGLYVWGPSWEKAKTQSECLHYLFECVVRMAELGADAAAPPPRCSCATAAVTAAGGSGGAAAAEAAAPRVVLLDIEGTTTPITFVKDTLFPYSIAHADAFLRERAADAEVQRLMREVAAASADAASRAAGAPLVAVEGSEDFIGEVAANVRWNVEQDRKVPPVKDLQGLMWRVGYESGELQGAVYDDVPRALRRWSAAAAAPPLPQQQQQQQRRVAIYSSGSRRAQRLLFRHSAAGDLTPHIAAYFDVKSAGPKRDARSYAEIALSLGVEPRDILFLTDVEAEAAAARAAGCVVIVALRPGNAPLPAGHGYATAADFDAILA</sequence>
<dbReference type="NCBIfam" id="TIGR01549">
    <property type="entry name" value="HAD-SF-IA-v1"/>
    <property type="match status" value="1"/>
</dbReference>
<dbReference type="Proteomes" id="UP000664859">
    <property type="component" value="Unassembled WGS sequence"/>
</dbReference>
<dbReference type="SFLD" id="SFLDG01133">
    <property type="entry name" value="C1.5.4:_Enolase-phosphatase_Li"/>
    <property type="match status" value="1"/>
</dbReference>
<feature type="active site" description="Proton donor/acceptor" evidence="9">
    <location>
        <position position="152"/>
    </location>
</feature>
<dbReference type="EMBL" id="JAFCMP010000138">
    <property type="protein sequence ID" value="KAG5185204.1"/>
    <property type="molecule type" value="Genomic_DNA"/>
</dbReference>
<evidence type="ECO:0000256" key="10">
    <source>
        <dbReference type="SAM" id="MobiDB-lite"/>
    </source>
</evidence>
<evidence type="ECO:0000256" key="7">
    <source>
        <dbReference type="ARBA" id="ARBA00023239"/>
    </source>
</evidence>
<dbReference type="SFLD" id="SFLDG01129">
    <property type="entry name" value="C1.5:_HAD__Beta-PGM__Phosphata"/>
    <property type="match status" value="1"/>
</dbReference>
<keyword evidence="6 9" id="KW-0486">Methionine biosynthesis</keyword>
<dbReference type="PANTHER" id="PTHR10640:SF7">
    <property type="entry name" value="METHYLTHIORIBULOSE-1-PHOSPHATE DEHYDRATASE"/>
    <property type="match status" value="1"/>
</dbReference>
<dbReference type="Pfam" id="PF00702">
    <property type="entry name" value="Hydrolase"/>
    <property type="match status" value="1"/>
</dbReference>
<dbReference type="InterPro" id="IPR036409">
    <property type="entry name" value="Aldolase_II/adducin_N_sf"/>
</dbReference>
<dbReference type="GO" id="GO:0008270">
    <property type="term" value="F:zinc ion binding"/>
    <property type="evidence" value="ECO:0007669"/>
    <property type="project" value="UniProtKB-UniRule"/>
</dbReference>
<dbReference type="Pfam" id="PF00596">
    <property type="entry name" value="Aldolase_II"/>
    <property type="match status" value="1"/>
</dbReference>